<evidence type="ECO:0000313" key="4">
    <source>
        <dbReference type="Proteomes" id="UP000605148"/>
    </source>
</evidence>
<gene>
    <name evidence="3" type="ORF">GCM10011316_11960</name>
</gene>
<feature type="domain" description="Solute-binding protein family 3/N-terminal" evidence="2">
    <location>
        <begin position="75"/>
        <end position="260"/>
    </location>
</feature>
<protein>
    <recommendedName>
        <fullName evidence="2">Solute-binding protein family 3/N-terminal domain-containing protein</fullName>
    </recommendedName>
</protein>
<dbReference type="PANTHER" id="PTHR35936:SF25">
    <property type="entry name" value="ABC TRANSPORTER SUBSTRATE-BINDING PROTEIN"/>
    <property type="match status" value="1"/>
</dbReference>
<keyword evidence="4" id="KW-1185">Reference proteome</keyword>
<dbReference type="OrthoDB" id="6192933at2"/>
<evidence type="ECO:0000259" key="2">
    <source>
        <dbReference type="Pfam" id="PF00497"/>
    </source>
</evidence>
<dbReference type="Proteomes" id="UP000605148">
    <property type="component" value="Unassembled WGS sequence"/>
</dbReference>
<dbReference type="Pfam" id="PF00497">
    <property type="entry name" value="SBP_bac_3"/>
    <property type="match status" value="1"/>
</dbReference>
<sequence>MAAGTGRPMVAAAVSVRYRHSLSEMGKSLRQYMNLRHESARAARAVSLVLALVVLLAASTAGRAQERALLVTGFQAPPFLYLNEADEPSGLLVDLLQKASGDADVPVRFLVTSWPRAQHEARLGRADLIFPVVFTENRSTWLDYPEKPITRFEMMIFAREDAPFQFSGSAEDLHGLTIGKIERGRMHPNFKALEDSGQARIEGREDIGELLKGTALGRLDAFIAPHLMTLYVAQQLSIDSVKPFSTPMGVSDVYLAFAKNSPNRDLWNQLQRHLPNLDDARRGYLASLGL</sequence>
<comment type="caution">
    <text evidence="3">The sequence shown here is derived from an EMBL/GenBank/DDBJ whole genome shotgun (WGS) entry which is preliminary data.</text>
</comment>
<keyword evidence="1" id="KW-0732">Signal</keyword>
<dbReference type="InterPro" id="IPR001638">
    <property type="entry name" value="Solute-binding_3/MltF_N"/>
</dbReference>
<dbReference type="SUPFAM" id="SSF53850">
    <property type="entry name" value="Periplasmic binding protein-like II"/>
    <property type="match status" value="1"/>
</dbReference>
<evidence type="ECO:0000256" key="1">
    <source>
        <dbReference type="ARBA" id="ARBA00022729"/>
    </source>
</evidence>
<dbReference type="Gene3D" id="3.40.190.10">
    <property type="entry name" value="Periplasmic binding protein-like II"/>
    <property type="match status" value="2"/>
</dbReference>
<proteinExistence type="predicted"/>
<reference evidence="3" key="1">
    <citation type="journal article" date="2014" name="Int. J. Syst. Evol. Microbiol.">
        <title>Complete genome sequence of Corynebacterium casei LMG S-19264T (=DSM 44701T), isolated from a smear-ripened cheese.</title>
        <authorList>
            <consortium name="US DOE Joint Genome Institute (JGI-PGF)"/>
            <person name="Walter F."/>
            <person name="Albersmeier A."/>
            <person name="Kalinowski J."/>
            <person name="Ruckert C."/>
        </authorList>
    </citation>
    <scope>NUCLEOTIDE SEQUENCE</scope>
    <source>
        <strain evidence="3">CGMCC 1.12426</strain>
    </source>
</reference>
<dbReference type="RefSeq" id="WP_150495433.1">
    <property type="nucleotide sequence ID" value="NZ_BMFA01000003.1"/>
</dbReference>
<reference evidence="3" key="2">
    <citation type="submission" date="2020-09" db="EMBL/GenBank/DDBJ databases">
        <authorList>
            <person name="Sun Q."/>
            <person name="Zhou Y."/>
        </authorList>
    </citation>
    <scope>NUCLEOTIDE SEQUENCE</scope>
    <source>
        <strain evidence="3">CGMCC 1.12426</strain>
    </source>
</reference>
<accession>A0A916TDV3</accession>
<dbReference type="EMBL" id="BMFA01000003">
    <property type="protein sequence ID" value="GGB41615.1"/>
    <property type="molecule type" value="Genomic_DNA"/>
</dbReference>
<dbReference type="PANTHER" id="PTHR35936">
    <property type="entry name" value="MEMBRANE-BOUND LYTIC MUREIN TRANSGLYCOSYLASE F"/>
    <property type="match status" value="1"/>
</dbReference>
<evidence type="ECO:0000313" key="3">
    <source>
        <dbReference type="EMBL" id="GGB41615.1"/>
    </source>
</evidence>
<name>A0A916TDV3_9HYPH</name>
<organism evidence="3 4">
    <name type="scientific">Roseibium aquae</name>
    <dbReference type="NCBI Taxonomy" id="1323746"/>
    <lineage>
        <taxon>Bacteria</taxon>
        <taxon>Pseudomonadati</taxon>
        <taxon>Pseudomonadota</taxon>
        <taxon>Alphaproteobacteria</taxon>
        <taxon>Hyphomicrobiales</taxon>
        <taxon>Stappiaceae</taxon>
        <taxon>Roseibium</taxon>
    </lineage>
</organism>
<dbReference type="AlphaFoldDB" id="A0A916TDV3"/>